<dbReference type="Gene3D" id="1.10.3470.10">
    <property type="entry name" value="ABC transporter involved in vitamin B12 uptake, BtuC"/>
    <property type="match status" value="1"/>
</dbReference>
<proteinExistence type="inferred from homology"/>
<feature type="transmembrane region" description="Helical" evidence="8">
    <location>
        <begin position="319"/>
        <end position="340"/>
    </location>
</feature>
<evidence type="ECO:0000256" key="6">
    <source>
        <dbReference type="ARBA" id="ARBA00022989"/>
    </source>
</evidence>
<evidence type="ECO:0000256" key="8">
    <source>
        <dbReference type="SAM" id="Phobius"/>
    </source>
</evidence>
<dbReference type="OrthoDB" id="9792889at2"/>
<dbReference type="InterPro" id="IPR000522">
    <property type="entry name" value="ABC_transptr_permease_BtuC"/>
</dbReference>
<feature type="transmembrane region" description="Helical" evidence="8">
    <location>
        <begin position="162"/>
        <end position="185"/>
    </location>
</feature>
<gene>
    <name evidence="9" type="ordered locus">Ccel_3203</name>
</gene>
<dbReference type="eggNOG" id="COG0609">
    <property type="taxonomic scope" value="Bacteria"/>
</dbReference>
<dbReference type="CDD" id="cd06550">
    <property type="entry name" value="TM_ABC_iron-siderophores_like"/>
    <property type="match status" value="1"/>
</dbReference>
<keyword evidence="10" id="KW-1185">Reference proteome</keyword>
<dbReference type="FunFam" id="1.10.3470.10:FF:000001">
    <property type="entry name" value="Vitamin B12 ABC transporter permease BtuC"/>
    <property type="match status" value="1"/>
</dbReference>
<dbReference type="InterPro" id="IPR037294">
    <property type="entry name" value="ABC_BtuC-like"/>
</dbReference>
<dbReference type="GO" id="GO:0033214">
    <property type="term" value="P:siderophore-iron import into cell"/>
    <property type="evidence" value="ECO:0007669"/>
    <property type="project" value="TreeGrafter"/>
</dbReference>
<dbReference type="HOGENOM" id="CLU_013016_0_1_9"/>
<feature type="transmembrane region" description="Helical" evidence="8">
    <location>
        <begin position="252"/>
        <end position="281"/>
    </location>
</feature>
<sequence precursor="true">MKNRKIKGSLKNIGLIPAMLILLLIVMVAGTAIGAVYVPFFDTFKIILKNIGILKNATFSEGQEPIIFLVRFPRVLVAALAGTALASSGAVMQGMFRNPMADPGLLGISSGSGLGAVLAIKLGLTAASMYFMPLFAFAGAFIAIFVIYILSYQKGKVPVLTLMLSGIAVSTFIGAITNIILTLSYDYQVKEFLFWSTGGLDGRRWEHVQLVLFPIIVSVILMFVFSRDLNILMLGEEEARSVGLSSGKIRTILLILVSIATASAVCVSGAISFVGLLVPHIMRLLVGPNYKKLLPASSIGGAVFLVACDLVSRVVAIPYEIGVGIITALLGAPYFLYLLLRSKKEGGAVI</sequence>
<evidence type="ECO:0000256" key="4">
    <source>
        <dbReference type="ARBA" id="ARBA00022475"/>
    </source>
</evidence>
<organism evidence="9 10">
    <name type="scientific">Ruminiclostridium cellulolyticum (strain ATCC 35319 / DSM 5812 / JCM 6584 / H10)</name>
    <name type="common">Clostridium cellulolyticum</name>
    <dbReference type="NCBI Taxonomy" id="394503"/>
    <lineage>
        <taxon>Bacteria</taxon>
        <taxon>Bacillati</taxon>
        <taxon>Bacillota</taxon>
        <taxon>Clostridia</taxon>
        <taxon>Eubacteriales</taxon>
        <taxon>Oscillospiraceae</taxon>
        <taxon>Ruminiclostridium</taxon>
    </lineage>
</organism>
<dbReference type="GO" id="GO:0022857">
    <property type="term" value="F:transmembrane transporter activity"/>
    <property type="evidence" value="ECO:0007669"/>
    <property type="project" value="InterPro"/>
</dbReference>
<dbReference type="EMBL" id="CP001348">
    <property type="protein sequence ID" value="ACL77493.1"/>
    <property type="molecule type" value="Genomic_DNA"/>
</dbReference>
<protein>
    <submittedName>
        <fullName evidence="9">Transport system permease protein</fullName>
    </submittedName>
</protein>
<comment type="similarity">
    <text evidence="2">Belongs to the binding-protein-dependent transport system permease family. FecCD subfamily.</text>
</comment>
<evidence type="ECO:0000313" key="10">
    <source>
        <dbReference type="Proteomes" id="UP000001349"/>
    </source>
</evidence>
<evidence type="ECO:0000256" key="5">
    <source>
        <dbReference type="ARBA" id="ARBA00022692"/>
    </source>
</evidence>
<keyword evidence="7 8" id="KW-0472">Membrane</keyword>
<evidence type="ECO:0000256" key="7">
    <source>
        <dbReference type="ARBA" id="ARBA00023136"/>
    </source>
</evidence>
<feature type="transmembrane region" description="Helical" evidence="8">
    <location>
        <begin position="130"/>
        <end position="150"/>
    </location>
</feature>
<dbReference type="STRING" id="394503.Ccel_3203"/>
<keyword evidence="3" id="KW-0813">Transport</keyword>
<comment type="subcellular location">
    <subcellularLocation>
        <location evidence="1">Cell membrane</location>
        <topology evidence="1">Multi-pass membrane protein</topology>
    </subcellularLocation>
</comment>
<dbReference type="Pfam" id="PF01032">
    <property type="entry name" value="FecCD"/>
    <property type="match status" value="1"/>
</dbReference>
<dbReference type="SUPFAM" id="SSF81345">
    <property type="entry name" value="ABC transporter involved in vitamin B12 uptake, BtuC"/>
    <property type="match status" value="1"/>
</dbReference>
<dbReference type="GO" id="GO:0005886">
    <property type="term" value="C:plasma membrane"/>
    <property type="evidence" value="ECO:0007669"/>
    <property type="project" value="UniProtKB-SubCell"/>
</dbReference>
<keyword evidence="6 8" id="KW-1133">Transmembrane helix</keyword>
<evidence type="ECO:0000256" key="3">
    <source>
        <dbReference type="ARBA" id="ARBA00022448"/>
    </source>
</evidence>
<feature type="transmembrane region" description="Helical" evidence="8">
    <location>
        <begin position="293"/>
        <end position="312"/>
    </location>
</feature>
<evidence type="ECO:0000256" key="1">
    <source>
        <dbReference type="ARBA" id="ARBA00004651"/>
    </source>
</evidence>
<dbReference type="AlphaFoldDB" id="B8I0G7"/>
<feature type="transmembrane region" description="Helical" evidence="8">
    <location>
        <begin position="205"/>
        <end position="225"/>
    </location>
</feature>
<accession>B8I0G7</accession>
<dbReference type="KEGG" id="cce:Ccel_3203"/>
<evidence type="ECO:0000256" key="2">
    <source>
        <dbReference type="ARBA" id="ARBA00007935"/>
    </source>
</evidence>
<dbReference type="PANTHER" id="PTHR30472:SF25">
    <property type="entry name" value="ABC TRANSPORTER PERMEASE PROTEIN MJ0876-RELATED"/>
    <property type="match status" value="1"/>
</dbReference>
<feature type="transmembrane region" description="Helical" evidence="8">
    <location>
        <begin position="12"/>
        <end position="38"/>
    </location>
</feature>
<dbReference type="PANTHER" id="PTHR30472">
    <property type="entry name" value="FERRIC ENTEROBACTIN TRANSPORT SYSTEM PERMEASE PROTEIN"/>
    <property type="match status" value="1"/>
</dbReference>
<dbReference type="Proteomes" id="UP000001349">
    <property type="component" value="Chromosome"/>
</dbReference>
<dbReference type="RefSeq" id="WP_015926551.1">
    <property type="nucleotide sequence ID" value="NC_011898.1"/>
</dbReference>
<feature type="transmembrane region" description="Helical" evidence="8">
    <location>
        <begin position="104"/>
        <end position="124"/>
    </location>
</feature>
<keyword evidence="4" id="KW-1003">Cell membrane</keyword>
<keyword evidence="5 8" id="KW-0812">Transmembrane</keyword>
<reference evidence="9 10" key="1">
    <citation type="submission" date="2009-01" db="EMBL/GenBank/DDBJ databases">
        <title>Complete sequence of Clostridium cellulolyticum H10.</title>
        <authorList>
            <consortium name="US DOE Joint Genome Institute"/>
            <person name="Lucas S."/>
            <person name="Copeland A."/>
            <person name="Lapidus A."/>
            <person name="Glavina del Rio T."/>
            <person name="Dalin E."/>
            <person name="Tice H."/>
            <person name="Bruce D."/>
            <person name="Goodwin L."/>
            <person name="Pitluck S."/>
            <person name="Chertkov O."/>
            <person name="Saunders E."/>
            <person name="Brettin T."/>
            <person name="Detter J.C."/>
            <person name="Han C."/>
            <person name="Larimer F."/>
            <person name="Land M."/>
            <person name="Hauser L."/>
            <person name="Kyrpides N."/>
            <person name="Ivanova N."/>
            <person name="Zhou J."/>
            <person name="Richardson P."/>
        </authorList>
    </citation>
    <scope>NUCLEOTIDE SEQUENCE [LARGE SCALE GENOMIC DNA]</scope>
    <source>
        <strain evidence="10">ATCC 35319 / DSM 5812 / JCM 6584 / H10</strain>
    </source>
</reference>
<name>B8I0G7_RUMCH</name>
<evidence type="ECO:0000313" key="9">
    <source>
        <dbReference type="EMBL" id="ACL77493.1"/>
    </source>
</evidence>
<feature type="transmembrane region" description="Helical" evidence="8">
    <location>
        <begin position="75"/>
        <end position="92"/>
    </location>
</feature>